<keyword evidence="2" id="KW-0813">Transport</keyword>
<evidence type="ECO:0000256" key="9">
    <source>
        <dbReference type="ARBA" id="ARBA00023201"/>
    </source>
</evidence>
<dbReference type="InterPro" id="IPR006153">
    <property type="entry name" value="Cation/H_exchanger_TM"/>
</dbReference>
<comment type="subcellular location">
    <subcellularLocation>
        <location evidence="1">Membrane</location>
        <topology evidence="1">Multi-pass membrane protein</topology>
    </subcellularLocation>
</comment>
<protein>
    <submittedName>
        <fullName evidence="12">Cation:proton antiporter</fullName>
    </submittedName>
</protein>
<gene>
    <name evidence="12" type="ORF">FKY71_11800</name>
</gene>
<evidence type="ECO:0000256" key="5">
    <source>
        <dbReference type="ARBA" id="ARBA00022989"/>
    </source>
</evidence>
<feature type="transmembrane region" description="Helical" evidence="10">
    <location>
        <begin position="65"/>
        <end position="83"/>
    </location>
</feature>
<dbReference type="Gene3D" id="1.20.1530.20">
    <property type="match status" value="1"/>
</dbReference>
<evidence type="ECO:0000256" key="1">
    <source>
        <dbReference type="ARBA" id="ARBA00004141"/>
    </source>
</evidence>
<keyword evidence="4 10" id="KW-0812">Transmembrane</keyword>
<evidence type="ECO:0000256" key="4">
    <source>
        <dbReference type="ARBA" id="ARBA00022692"/>
    </source>
</evidence>
<evidence type="ECO:0000313" key="12">
    <source>
        <dbReference type="EMBL" id="TQE98821.1"/>
    </source>
</evidence>
<accession>A0A540VPX8</accession>
<evidence type="ECO:0000256" key="3">
    <source>
        <dbReference type="ARBA" id="ARBA00022449"/>
    </source>
</evidence>
<feature type="transmembrane region" description="Helical" evidence="10">
    <location>
        <begin position="34"/>
        <end position="53"/>
    </location>
</feature>
<feature type="transmembrane region" description="Helical" evidence="10">
    <location>
        <begin position="278"/>
        <end position="298"/>
    </location>
</feature>
<dbReference type="GO" id="GO:0016020">
    <property type="term" value="C:membrane"/>
    <property type="evidence" value="ECO:0007669"/>
    <property type="project" value="UniProtKB-SubCell"/>
</dbReference>
<keyword evidence="6" id="KW-0915">Sodium</keyword>
<evidence type="ECO:0000256" key="6">
    <source>
        <dbReference type="ARBA" id="ARBA00023053"/>
    </source>
</evidence>
<dbReference type="InterPro" id="IPR038770">
    <property type="entry name" value="Na+/solute_symporter_sf"/>
</dbReference>
<feature type="transmembrane region" description="Helical" evidence="10">
    <location>
        <begin position="231"/>
        <end position="257"/>
    </location>
</feature>
<evidence type="ECO:0000256" key="8">
    <source>
        <dbReference type="ARBA" id="ARBA00023136"/>
    </source>
</evidence>
<dbReference type="PANTHER" id="PTHR43562">
    <property type="entry name" value="NAPA-TYPE SODIUM/HYDROGEN ANTIPORTER"/>
    <property type="match status" value="1"/>
</dbReference>
<dbReference type="PANTHER" id="PTHR43562:SF3">
    <property type="entry name" value="SODIUM ION_PROTON EXCHANGER (EUROFUNG)"/>
    <property type="match status" value="1"/>
</dbReference>
<keyword evidence="5 10" id="KW-1133">Transmembrane helix</keyword>
<feature type="transmembrane region" description="Helical" evidence="10">
    <location>
        <begin position="380"/>
        <end position="399"/>
    </location>
</feature>
<organism evidence="12 13">
    <name type="scientific">Spiribacter salinus</name>
    <dbReference type="NCBI Taxonomy" id="1335746"/>
    <lineage>
        <taxon>Bacteria</taxon>
        <taxon>Pseudomonadati</taxon>
        <taxon>Pseudomonadota</taxon>
        <taxon>Gammaproteobacteria</taxon>
        <taxon>Chromatiales</taxon>
        <taxon>Ectothiorhodospiraceae</taxon>
        <taxon>Spiribacter</taxon>
    </lineage>
</organism>
<evidence type="ECO:0000313" key="13">
    <source>
        <dbReference type="Proteomes" id="UP000315400"/>
    </source>
</evidence>
<keyword evidence="9" id="KW-0739">Sodium transport</keyword>
<sequence>METIGALVLLLLAARVSGMLMERIFLPSAVGEMLAGMVLISIAQFAGPFRPFIEGLPDNAALRHVADLGIFFLLLMAGVEMQLSETVHDARKSFAVAVGGVVLPLGAGILLGFAFLEDGPQRTAQAMLIGVALSITAIAASAKILQEFGLLKSETGRVLITAALFDDIFGLFLLALLSSFIVSGELPGAYAFAIMLAKVVVFFAVTGVLGVHVYPRISKHIHRRQAAEIEFSALVIVALGYGFLAELLGLHWAVGAFMAGLFMERSRIGKQPYKSMRLMLNALTAGILGPLFFAWIGLQANLTAILEIPGFIALLIVVAFITKVLGGGLAAAATGYGRRDSAIIGIGLAPRGEIMIVVISIALAAGLIDGNSADPVAHHLFSALIVMALANTVLAPLVLRTLLR</sequence>
<proteinExistence type="predicted"/>
<comment type="caution">
    <text evidence="12">The sequence shown here is derived from an EMBL/GenBank/DDBJ whole genome shotgun (WGS) entry which is preliminary data.</text>
</comment>
<keyword evidence="8 10" id="KW-0472">Membrane</keyword>
<feature type="domain" description="Cation/H+ exchanger transmembrane" evidence="11">
    <location>
        <begin position="12"/>
        <end position="403"/>
    </location>
</feature>
<feature type="transmembrane region" description="Helical" evidence="10">
    <location>
        <begin position="189"/>
        <end position="211"/>
    </location>
</feature>
<evidence type="ECO:0000256" key="2">
    <source>
        <dbReference type="ARBA" id="ARBA00022448"/>
    </source>
</evidence>
<evidence type="ECO:0000259" key="11">
    <source>
        <dbReference type="Pfam" id="PF00999"/>
    </source>
</evidence>
<name>A0A540VPX8_9GAMM</name>
<dbReference type="GO" id="GO:0006814">
    <property type="term" value="P:sodium ion transport"/>
    <property type="evidence" value="ECO:0007669"/>
    <property type="project" value="UniProtKB-KW"/>
</dbReference>
<reference evidence="12 13" key="1">
    <citation type="submission" date="2019-06" db="EMBL/GenBank/DDBJ databases">
        <title>Metagenome assembled Genome of Spiribacter salinus SL48-SHIP from the microbial mat of Salt Lake 48 (Novosibirsk region, Russia).</title>
        <authorList>
            <person name="Shipova A."/>
            <person name="Rozanov A.S."/>
            <person name="Bryanskaya A.V."/>
            <person name="Peltek S.E."/>
        </authorList>
    </citation>
    <scope>NUCLEOTIDE SEQUENCE [LARGE SCALE GENOMIC DNA]</scope>
    <source>
        <strain evidence="12">SL48-SHIP-2</strain>
    </source>
</reference>
<dbReference type="GO" id="GO:1902600">
    <property type="term" value="P:proton transmembrane transport"/>
    <property type="evidence" value="ECO:0007669"/>
    <property type="project" value="InterPro"/>
</dbReference>
<dbReference type="EMBL" id="VIFK01000130">
    <property type="protein sequence ID" value="TQE98821.1"/>
    <property type="molecule type" value="Genomic_DNA"/>
</dbReference>
<feature type="transmembrane region" description="Helical" evidence="10">
    <location>
        <begin position="310"/>
        <end position="336"/>
    </location>
</feature>
<dbReference type="AlphaFoldDB" id="A0A540VPX8"/>
<feature type="transmembrane region" description="Helical" evidence="10">
    <location>
        <begin position="128"/>
        <end position="146"/>
    </location>
</feature>
<feature type="transmembrane region" description="Helical" evidence="10">
    <location>
        <begin position="348"/>
        <end position="368"/>
    </location>
</feature>
<keyword evidence="7" id="KW-0406">Ion transport</keyword>
<dbReference type="GO" id="GO:0015297">
    <property type="term" value="F:antiporter activity"/>
    <property type="evidence" value="ECO:0007669"/>
    <property type="project" value="UniProtKB-KW"/>
</dbReference>
<keyword evidence="3" id="KW-0050">Antiport</keyword>
<evidence type="ECO:0000256" key="7">
    <source>
        <dbReference type="ARBA" id="ARBA00023065"/>
    </source>
</evidence>
<dbReference type="Pfam" id="PF00999">
    <property type="entry name" value="Na_H_Exchanger"/>
    <property type="match status" value="1"/>
</dbReference>
<dbReference type="Proteomes" id="UP000315400">
    <property type="component" value="Unassembled WGS sequence"/>
</dbReference>
<feature type="transmembrane region" description="Helical" evidence="10">
    <location>
        <begin position="158"/>
        <end position="182"/>
    </location>
</feature>
<evidence type="ECO:0000256" key="10">
    <source>
        <dbReference type="SAM" id="Phobius"/>
    </source>
</evidence>
<feature type="transmembrane region" description="Helical" evidence="10">
    <location>
        <begin position="95"/>
        <end position="116"/>
    </location>
</feature>